<evidence type="ECO:0000313" key="2">
    <source>
        <dbReference type="EMBL" id="BAN54719.1"/>
    </source>
</evidence>
<protein>
    <submittedName>
        <fullName evidence="2">Uncharacterized protein</fullName>
    </submittedName>
</protein>
<dbReference type="GeneID" id="45524368"/>
<sequence>MAFRAFAVVGLCSAIFQPALAGDDKNRVFVAKRWYTESYVREYTEKNHPLIFRDIFSKQMSYNFAADGPPPGMEAYNYYAKPKSIREGNFLKWKAAGSGRSLEAELDRLCVLEVSGALARLKGWIRNTVRMREVKPQKGDLDHVIVAAVRSGQLSRAPLNLDQSNKNSISPIPPEGPGRLLCNLYATRKSNEVIYHASVALTAEGFYYGSGR</sequence>
<accession>A0ABM7EGA8</accession>
<evidence type="ECO:0000256" key="1">
    <source>
        <dbReference type="SAM" id="SignalP"/>
    </source>
</evidence>
<name>A0ABM7EGA8_PSEPU</name>
<evidence type="ECO:0000313" key="3">
    <source>
        <dbReference type="Proteomes" id="UP000016702"/>
    </source>
</evidence>
<proteinExistence type="predicted"/>
<dbReference type="EMBL" id="AP013070">
    <property type="protein sequence ID" value="BAN54719.1"/>
    <property type="molecule type" value="Genomic_DNA"/>
</dbReference>
<keyword evidence="1" id="KW-0732">Signal</keyword>
<dbReference type="Proteomes" id="UP000016702">
    <property type="component" value="Chromosome"/>
</dbReference>
<dbReference type="RefSeq" id="WP_016499934.1">
    <property type="nucleotide sequence ID" value="NC_021505.1"/>
</dbReference>
<keyword evidence="3" id="KW-1185">Reference proteome</keyword>
<feature type="chain" id="PRO_5046531962" evidence="1">
    <location>
        <begin position="22"/>
        <end position="212"/>
    </location>
</feature>
<reference evidence="2 3" key="1">
    <citation type="journal article" date="2014" name="Genome Announc.">
        <title>The Complete Genome Sequence of Pseudomonas putida NBRC 14164T Confirms High Intraspecies Variation.</title>
        <authorList>
            <person name="Ohji S."/>
            <person name="Yamazoe A."/>
            <person name="Hosoyama A."/>
            <person name="Tsuchikane K."/>
            <person name="Ezaki T."/>
            <person name="Fujita N."/>
        </authorList>
    </citation>
    <scope>NUCLEOTIDE SEQUENCE [LARGE SCALE GENOMIC DNA]</scope>
    <source>
        <strain evidence="2 3">NBRC 14164</strain>
    </source>
</reference>
<organism evidence="2 3">
    <name type="scientific">Pseudomonas putida NBRC 14164</name>
    <dbReference type="NCBI Taxonomy" id="1211579"/>
    <lineage>
        <taxon>Bacteria</taxon>
        <taxon>Pseudomonadati</taxon>
        <taxon>Pseudomonadota</taxon>
        <taxon>Gammaproteobacteria</taxon>
        <taxon>Pseudomonadales</taxon>
        <taxon>Pseudomonadaceae</taxon>
        <taxon>Pseudomonas</taxon>
    </lineage>
</organism>
<gene>
    <name evidence="2" type="ORF">PP4_28660</name>
</gene>
<feature type="signal peptide" evidence="1">
    <location>
        <begin position="1"/>
        <end position="21"/>
    </location>
</feature>